<evidence type="ECO:0000313" key="4">
    <source>
        <dbReference type="Proteomes" id="UP000002630"/>
    </source>
</evidence>
<dbReference type="SMART" id="SM00504">
    <property type="entry name" value="Ubox"/>
    <property type="match status" value="1"/>
</dbReference>
<dbReference type="GO" id="GO:0016567">
    <property type="term" value="P:protein ubiquitination"/>
    <property type="evidence" value="ECO:0007669"/>
    <property type="project" value="InterPro"/>
</dbReference>
<feature type="region of interest" description="Disordered" evidence="1">
    <location>
        <begin position="178"/>
        <end position="224"/>
    </location>
</feature>
<evidence type="ECO:0000259" key="2">
    <source>
        <dbReference type="SMART" id="SM00504"/>
    </source>
</evidence>
<reference evidence="3 4" key="1">
    <citation type="journal article" date="2010" name="Nature">
        <title>The Ectocarpus genome and the independent evolution of multicellularity in brown algae.</title>
        <authorList>
            <person name="Cock J.M."/>
            <person name="Sterck L."/>
            <person name="Rouze P."/>
            <person name="Scornet D."/>
            <person name="Allen A.E."/>
            <person name="Amoutzias G."/>
            <person name="Anthouard V."/>
            <person name="Artiguenave F."/>
            <person name="Aury J.M."/>
            <person name="Badger J.H."/>
            <person name="Beszteri B."/>
            <person name="Billiau K."/>
            <person name="Bonnet E."/>
            <person name="Bothwell J.H."/>
            <person name="Bowler C."/>
            <person name="Boyen C."/>
            <person name="Brownlee C."/>
            <person name="Carrano C.J."/>
            <person name="Charrier B."/>
            <person name="Cho G.Y."/>
            <person name="Coelho S.M."/>
            <person name="Collen J."/>
            <person name="Corre E."/>
            <person name="Da Silva C."/>
            <person name="Delage L."/>
            <person name="Delaroque N."/>
            <person name="Dittami S.M."/>
            <person name="Doulbeau S."/>
            <person name="Elias M."/>
            <person name="Farnham G."/>
            <person name="Gachon C.M."/>
            <person name="Gschloessl B."/>
            <person name="Heesch S."/>
            <person name="Jabbari K."/>
            <person name="Jubin C."/>
            <person name="Kawai H."/>
            <person name="Kimura K."/>
            <person name="Kloareg B."/>
            <person name="Kupper F.C."/>
            <person name="Lang D."/>
            <person name="Le Bail A."/>
            <person name="Leblanc C."/>
            <person name="Lerouge P."/>
            <person name="Lohr M."/>
            <person name="Lopez P.J."/>
            <person name="Martens C."/>
            <person name="Maumus F."/>
            <person name="Michel G."/>
            <person name="Miranda-Saavedra D."/>
            <person name="Morales J."/>
            <person name="Moreau H."/>
            <person name="Motomura T."/>
            <person name="Nagasato C."/>
            <person name="Napoli C.A."/>
            <person name="Nelson D.R."/>
            <person name="Nyvall-Collen P."/>
            <person name="Peters A.F."/>
            <person name="Pommier C."/>
            <person name="Potin P."/>
            <person name="Poulain J."/>
            <person name="Quesneville H."/>
            <person name="Read B."/>
            <person name="Rensing S.A."/>
            <person name="Ritter A."/>
            <person name="Rousvoal S."/>
            <person name="Samanta M."/>
            <person name="Samson G."/>
            <person name="Schroeder D.C."/>
            <person name="Segurens B."/>
            <person name="Strittmatter M."/>
            <person name="Tonon T."/>
            <person name="Tregear J.W."/>
            <person name="Valentin K."/>
            <person name="von Dassow P."/>
            <person name="Yamagishi T."/>
            <person name="Van de Peer Y."/>
            <person name="Wincker P."/>
        </authorList>
    </citation>
    <scope>NUCLEOTIDE SEQUENCE [LARGE SCALE GENOMIC DNA]</scope>
    <source>
        <strain evidence="4">Ec32 / CCAP1310/4</strain>
    </source>
</reference>
<feature type="compositionally biased region" description="Polar residues" evidence="1">
    <location>
        <begin position="106"/>
        <end position="115"/>
    </location>
</feature>
<feature type="domain" description="U-box" evidence="2">
    <location>
        <begin position="342"/>
        <end position="392"/>
    </location>
</feature>
<dbReference type="EMBL" id="FN649760">
    <property type="protein sequence ID" value="CBJ29425.1"/>
    <property type="molecule type" value="Genomic_DNA"/>
</dbReference>
<dbReference type="InterPro" id="IPR013083">
    <property type="entry name" value="Znf_RING/FYVE/PHD"/>
</dbReference>
<dbReference type="AlphaFoldDB" id="D7FKM5"/>
<dbReference type="GO" id="GO:0004842">
    <property type="term" value="F:ubiquitin-protein transferase activity"/>
    <property type="evidence" value="ECO:0007669"/>
    <property type="project" value="InterPro"/>
</dbReference>
<accession>D7FKM5</accession>
<feature type="compositionally biased region" description="Basic and acidic residues" evidence="1">
    <location>
        <begin position="178"/>
        <end position="190"/>
    </location>
</feature>
<dbReference type="Proteomes" id="UP000002630">
    <property type="component" value="Unassembled WGS sequence"/>
</dbReference>
<dbReference type="InParanoid" id="D7FKM5"/>
<keyword evidence="4" id="KW-1185">Reference proteome</keyword>
<protein>
    <recommendedName>
        <fullName evidence="2">U-box domain-containing protein</fullName>
    </recommendedName>
</protein>
<dbReference type="InterPro" id="IPR003613">
    <property type="entry name" value="Ubox_domain"/>
</dbReference>
<name>D7FKM5_ECTSI</name>
<evidence type="ECO:0000256" key="1">
    <source>
        <dbReference type="SAM" id="MobiDB-lite"/>
    </source>
</evidence>
<sequence>MGALNNGALLVGNGESMRVAEEDRATGTSVIGETAMDFSLEMVLAQGLMDDMAGVFQEMSSEAKRRVVQRVTKSGALPVSRDAPGYSAVLKLLGVTDSSLDCGEQGANSTGNTGRAESKNCRAGEDWASDRKTAKNEAEARTRKLSRAFMAGAGSADNIEAERKAAGNGNAFVPTERDHKLQKHHDEDGQSGHSVGKTSGGEAKVDNAAISGHGGQGADKGVRRGLASLGDLPSLGRRIDPGTLADLKQQRVRVNLDLPRNALSSRLKPACDGSHADGSRTARSSRGHNDGRVDGNGWAGGESWSGGSGDEGARDGGGPKRGRKERSGSRREGNGADGMPKEFLCAINGHMMKLPVRSPHGHVFELSTILLWLESRGRVCPFSGKPLSKGAWGLSPGR</sequence>
<dbReference type="Gene3D" id="3.30.40.10">
    <property type="entry name" value="Zinc/RING finger domain, C3HC4 (zinc finger)"/>
    <property type="match status" value="1"/>
</dbReference>
<feature type="compositionally biased region" description="Basic and acidic residues" evidence="1">
    <location>
        <begin position="116"/>
        <end position="137"/>
    </location>
</feature>
<feature type="region of interest" description="Disordered" evidence="1">
    <location>
        <begin position="265"/>
        <end position="339"/>
    </location>
</feature>
<feature type="compositionally biased region" description="Gly residues" evidence="1">
    <location>
        <begin position="297"/>
        <end position="310"/>
    </location>
</feature>
<dbReference type="OrthoDB" id="424220at2759"/>
<evidence type="ECO:0000313" key="3">
    <source>
        <dbReference type="EMBL" id="CBJ29425.1"/>
    </source>
</evidence>
<gene>
    <name evidence="3" type="ORF">Esi_0146_0046</name>
</gene>
<proteinExistence type="predicted"/>
<organism evidence="3 4">
    <name type="scientific">Ectocarpus siliculosus</name>
    <name type="common">Brown alga</name>
    <name type="synonym">Conferva siliculosa</name>
    <dbReference type="NCBI Taxonomy" id="2880"/>
    <lineage>
        <taxon>Eukaryota</taxon>
        <taxon>Sar</taxon>
        <taxon>Stramenopiles</taxon>
        <taxon>Ochrophyta</taxon>
        <taxon>PX clade</taxon>
        <taxon>Phaeophyceae</taxon>
        <taxon>Ectocarpales</taxon>
        <taxon>Ectocarpaceae</taxon>
        <taxon>Ectocarpus</taxon>
    </lineage>
</organism>
<feature type="compositionally biased region" description="Basic and acidic residues" evidence="1">
    <location>
        <begin position="325"/>
        <end position="334"/>
    </location>
</feature>
<dbReference type="Pfam" id="PF04564">
    <property type="entry name" value="U-box"/>
    <property type="match status" value="1"/>
</dbReference>
<dbReference type="SUPFAM" id="SSF57850">
    <property type="entry name" value="RING/U-box"/>
    <property type="match status" value="1"/>
</dbReference>
<feature type="region of interest" description="Disordered" evidence="1">
    <location>
        <begin position="105"/>
        <end position="137"/>
    </location>
</feature>